<dbReference type="SUPFAM" id="SSF53474">
    <property type="entry name" value="alpha/beta-Hydrolases"/>
    <property type="match status" value="1"/>
</dbReference>
<comment type="caution">
    <text evidence="7">The sequence shown here is derived from an EMBL/GenBank/DDBJ whole genome shotgun (WGS) entry which is preliminary data.</text>
</comment>
<evidence type="ECO:0000256" key="3">
    <source>
        <dbReference type="ARBA" id="ARBA00022801"/>
    </source>
</evidence>
<protein>
    <submittedName>
        <fullName evidence="7">Pimeloyl-ACP methyl ester carboxylesterase</fullName>
    </submittedName>
</protein>
<keyword evidence="3" id="KW-0378">Hydrolase</keyword>
<dbReference type="Pfam" id="PF08386">
    <property type="entry name" value="Abhydrolase_4"/>
    <property type="match status" value="1"/>
</dbReference>
<feature type="region of interest" description="Disordered" evidence="4">
    <location>
        <begin position="37"/>
        <end position="65"/>
    </location>
</feature>
<dbReference type="Proteomes" id="UP000517916">
    <property type="component" value="Unassembled WGS sequence"/>
</dbReference>
<feature type="signal peptide" evidence="5">
    <location>
        <begin position="1"/>
        <end position="25"/>
    </location>
</feature>
<keyword evidence="8" id="KW-1185">Reference proteome</keyword>
<gene>
    <name evidence="7" type="ORF">BC739_002501</name>
</gene>
<proteinExistence type="inferred from homology"/>
<dbReference type="PANTHER" id="PTHR43248:SF29">
    <property type="entry name" value="TRIPEPTIDYL AMINOPEPTIDASE"/>
    <property type="match status" value="1"/>
</dbReference>
<accession>A0ABR6BEN1</accession>
<name>A0ABR6BEN1_9PSEU</name>
<dbReference type="InterPro" id="IPR029058">
    <property type="entry name" value="AB_hydrolase_fold"/>
</dbReference>
<dbReference type="InterPro" id="IPR051601">
    <property type="entry name" value="Serine_prot/Carboxylest_S33"/>
</dbReference>
<dbReference type="RefSeq" id="WP_025359997.1">
    <property type="nucleotide sequence ID" value="NZ_BAAABQ010000084.1"/>
</dbReference>
<keyword evidence="2 5" id="KW-0732">Signal</keyword>
<evidence type="ECO:0000256" key="4">
    <source>
        <dbReference type="SAM" id="MobiDB-lite"/>
    </source>
</evidence>
<dbReference type="InterPro" id="IPR013595">
    <property type="entry name" value="Pept_S33_TAP-like_C"/>
</dbReference>
<organism evidence="7 8">
    <name type="scientific">Kutzneria viridogrisea</name>
    <dbReference type="NCBI Taxonomy" id="47990"/>
    <lineage>
        <taxon>Bacteria</taxon>
        <taxon>Bacillati</taxon>
        <taxon>Actinomycetota</taxon>
        <taxon>Actinomycetes</taxon>
        <taxon>Pseudonocardiales</taxon>
        <taxon>Pseudonocardiaceae</taxon>
        <taxon>Kutzneria</taxon>
    </lineage>
</organism>
<sequence length="517" mass="52622">MPRQAFRGRAIGLLLPVLLTAAACAVGPSVRPVIAVNDGSPQAKPGEQATGSLPPLDKPSGSTVSWSECGGGARARLGELAANTALAVRCGRIINELDAPNSPGVGDVALSVLRAGTGDIPLVVLNDVAGEPGTVYAAKLASKLPPELLKTFFLVGMDRRGTGTSDPAQCVPDQVRARIVGFDPASSQLDGLLDAAHKASQECVLDMDDRLAALDSWRTAADVDELRKQLGVPKLNAIGHGDGSRVLTVYADRYADRVGRLVLDGSPDPTLDPAGAAQAGAVGAEAAYTAFAADCKARACPLGGDPRQALTGLLEQVRAKPLVNPNGAQLTAGGVLQGVLTGLADRSGWPALAEAISKAAGGDGTALGRYTAPLLGVVNGNPARLDAQLTQCNDTQTRLPPEQISGMVKDWSGKMPLFGGLFAQRLLLCSSWPVPAKPLAAPSGHGAPPILVLSTASDPVTPEEGTARTARQLASGVLVSWQGGGHGALAQSPCATAAAQQFLTNALVPADGTACPP</sequence>
<evidence type="ECO:0000313" key="8">
    <source>
        <dbReference type="Proteomes" id="UP000517916"/>
    </source>
</evidence>
<dbReference type="Gene3D" id="3.40.50.1820">
    <property type="entry name" value="alpha/beta hydrolase"/>
    <property type="match status" value="1"/>
</dbReference>
<evidence type="ECO:0000259" key="6">
    <source>
        <dbReference type="Pfam" id="PF08386"/>
    </source>
</evidence>
<dbReference type="PROSITE" id="PS51257">
    <property type="entry name" value="PROKAR_LIPOPROTEIN"/>
    <property type="match status" value="1"/>
</dbReference>
<evidence type="ECO:0000256" key="5">
    <source>
        <dbReference type="SAM" id="SignalP"/>
    </source>
</evidence>
<evidence type="ECO:0000313" key="7">
    <source>
        <dbReference type="EMBL" id="MBA8925302.1"/>
    </source>
</evidence>
<feature type="domain" description="Peptidase S33 tripeptidyl aminopeptidase-like C-terminal" evidence="6">
    <location>
        <begin position="416"/>
        <end position="515"/>
    </location>
</feature>
<evidence type="ECO:0000256" key="2">
    <source>
        <dbReference type="ARBA" id="ARBA00022729"/>
    </source>
</evidence>
<dbReference type="PANTHER" id="PTHR43248">
    <property type="entry name" value="2-SUCCINYL-6-HYDROXY-2,4-CYCLOHEXADIENE-1-CARBOXYLATE SYNTHASE"/>
    <property type="match status" value="1"/>
</dbReference>
<comment type="similarity">
    <text evidence="1">Belongs to the peptidase S33 family.</text>
</comment>
<dbReference type="EMBL" id="JACJID010000002">
    <property type="protein sequence ID" value="MBA8925302.1"/>
    <property type="molecule type" value="Genomic_DNA"/>
</dbReference>
<evidence type="ECO:0000256" key="1">
    <source>
        <dbReference type="ARBA" id="ARBA00010088"/>
    </source>
</evidence>
<feature type="chain" id="PRO_5047405231" evidence="5">
    <location>
        <begin position="26"/>
        <end position="517"/>
    </location>
</feature>
<reference evidence="7 8" key="1">
    <citation type="submission" date="2020-08" db="EMBL/GenBank/DDBJ databases">
        <title>Genomic Encyclopedia of Archaeal and Bacterial Type Strains, Phase II (KMG-II): from individual species to whole genera.</title>
        <authorList>
            <person name="Goeker M."/>
        </authorList>
    </citation>
    <scope>NUCLEOTIDE SEQUENCE [LARGE SCALE GENOMIC DNA]</scope>
    <source>
        <strain evidence="7 8">DSM 43850</strain>
    </source>
</reference>